<keyword evidence="8 11" id="KW-0653">Protein transport</keyword>
<evidence type="ECO:0000313" key="15">
    <source>
        <dbReference type="Proteomes" id="UP000663866"/>
    </source>
</evidence>
<dbReference type="GO" id="GO:0004197">
    <property type="term" value="F:cysteine-type endopeptidase activity"/>
    <property type="evidence" value="ECO:0007669"/>
    <property type="project" value="TreeGrafter"/>
</dbReference>
<dbReference type="Pfam" id="PF03416">
    <property type="entry name" value="Peptidase_C54"/>
    <property type="match status" value="1"/>
</dbReference>
<dbReference type="GO" id="GO:0000423">
    <property type="term" value="P:mitophagy"/>
    <property type="evidence" value="ECO:0007669"/>
    <property type="project" value="TreeGrafter"/>
</dbReference>
<dbReference type="Proteomes" id="UP000663866">
    <property type="component" value="Unassembled WGS sequence"/>
</dbReference>
<reference evidence="14" key="1">
    <citation type="submission" date="2021-02" db="EMBL/GenBank/DDBJ databases">
        <authorList>
            <person name="Nowell W R."/>
        </authorList>
    </citation>
    <scope>NUCLEOTIDE SEQUENCE</scope>
</reference>
<dbReference type="EMBL" id="CAJOBG010003641">
    <property type="protein sequence ID" value="CAF4073893.1"/>
    <property type="molecule type" value="Genomic_DNA"/>
</dbReference>
<dbReference type="GO" id="GO:0034727">
    <property type="term" value="P:piecemeal microautophagy of the nucleus"/>
    <property type="evidence" value="ECO:0007669"/>
    <property type="project" value="TreeGrafter"/>
</dbReference>
<comment type="caution">
    <text evidence="14">The sequence shown here is derived from an EMBL/GenBank/DDBJ whole genome shotgun (WGS) entry which is preliminary data.</text>
</comment>
<evidence type="ECO:0000256" key="2">
    <source>
        <dbReference type="ARBA" id="ARBA00010958"/>
    </source>
</evidence>
<comment type="similarity">
    <text evidence="2 11">Belongs to the peptidase C54 family.</text>
</comment>
<protein>
    <recommendedName>
        <fullName evidence="11">Cysteine protease</fullName>
        <ecNumber evidence="11">3.4.22.-</ecNumber>
    </recommendedName>
</protein>
<evidence type="ECO:0000256" key="6">
    <source>
        <dbReference type="ARBA" id="ARBA00022801"/>
    </source>
</evidence>
<dbReference type="GO" id="GO:0015031">
    <property type="term" value="P:protein transport"/>
    <property type="evidence" value="ECO:0007669"/>
    <property type="project" value="UniProtKB-KW"/>
</dbReference>
<evidence type="ECO:0000259" key="12">
    <source>
        <dbReference type="Pfam" id="PF03416"/>
    </source>
</evidence>
<evidence type="ECO:0000256" key="4">
    <source>
        <dbReference type="ARBA" id="ARBA00022490"/>
    </source>
</evidence>
<proteinExistence type="inferred from homology"/>
<dbReference type="InterPro" id="IPR046792">
    <property type="entry name" value="Peptidase_C54_cat"/>
</dbReference>
<gene>
    <name evidence="14" type="ORF">OVN521_LOCUS19358</name>
    <name evidence="13" type="ORF">UXM345_LOCUS9310</name>
</gene>
<dbReference type="Proteomes" id="UP000663842">
    <property type="component" value="Unassembled WGS sequence"/>
</dbReference>
<evidence type="ECO:0000256" key="9">
    <source>
        <dbReference type="ARBA" id="ARBA00023006"/>
    </source>
</evidence>
<dbReference type="PANTHER" id="PTHR22624">
    <property type="entry name" value="CYSTEINE PROTEASE ATG4"/>
    <property type="match status" value="1"/>
</dbReference>
<dbReference type="GO" id="GO:0005737">
    <property type="term" value="C:cytoplasm"/>
    <property type="evidence" value="ECO:0007669"/>
    <property type="project" value="UniProtKB-SubCell"/>
</dbReference>
<keyword evidence="3" id="KW-0813">Transport</keyword>
<evidence type="ECO:0000313" key="13">
    <source>
        <dbReference type="EMBL" id="CAF3877959.1"/>
    </source>
</evidence>
<evidence type="ECO:0000256" key="3">
    <source>
        <dbReference type="ARBA" id="ARBA00022448"/>
    </source>
</evidence>
<evidence type="ECO:0000256" key="8">
    <source>
        <dbReference type="ARBA" id="ARBA00022927"/>
    </source>
</evidence>
<dbReference type="GO" id="GO:0000045">
    <property type="term" value="P:autophagosome assembly"/>
    <property type="evidence" value="ECO:0007669"/>
    <property type="project" value="TreeGrafter"/>
</dbReference>
<comment type="function">
    <text evidence="11">Cysteine protease that plays a key role in autophagy by mediating both proteolytic activation and delipidation of ATG8 family proteins.</text>
</comment>
<dbReference type="SUPFAM" id="SSF54001">
    <property type="entry name" value="Cysteine proteinases"/>
    <property type="match status" value="1"/>
</dbReference>
<evidence type="ECO:0000256" key="5">
    <source>
        <dbReference type="ARBA" id="ARBA00022670"/>
    </source>
</evidence>
<dbReference type="InterPro" id="IPR005078">
    <property type="entry name" value="Peptidase_C54"/>
</dbReference>
<accession>A0A819TAT1</accession>
<sequence>MNSAALSLAASMFERNDTDNNALSDTDAEIYILGVKYKTPNDTYAITDDARSRFWFTYRNGFAPIGGPSGPTRDTGWGCMMRCGQMMFAEAYLRFFLPAGRYFRWHPKITDPIYWEILNMFIDKRHSSYSIHQIVQMGDSEGKSVGQWFGPNTIAQVLRRIASNEFDKQVHVHVAMDNTLILDEIRKLCQISSNISNLIKKSNDTQIHWKPLVIIIPLRLGLNDVNVEYIDQIKLCFRLPQTLGFIGGKPNHAHYFIGYLEGDELLYLDPHVTQPHIDTTSSFDDSSYHCDKVNRMKFSGLDPSLALAFACKSENEFDDLISKLRQYLPVRPMFEICETNPFDVLAQKIDDHEEMKLEDLPGEIWFLILSYLSPLEAFYAFKKIKNPRINSILTDMYLIRQVGDNYSSILNLSLAHISLSMYKFAMSDIIPYYSHMIHELILSNKQTPGEINDFLQKYSLTHDFTYLSCLRLIEPSPIELNIIVNDIQNVKMLDIQSKYMHSFDVDTIQTILYSKSTIDYCCLSQFHQDFISKDSYSFIQSLKIDSCDYLCFLSILNHFCLLEKLSINTLSMPRNVILSSNNLIENPLLIKDLKLRAFSIRFDYLLVLFPFLENIQRFSLSLVCDEGFDYVNSDKWQMIIRNYWPLLTKFQFYSELWYLTSVDLDELYPHLLSFKNDSFWIERQIGFVADFYQDKNDLHLIFYSNPYPDEKFSNQWGHSIDVVSTSKYNINSSLVIENTYEHVSRLLLTVYDNKQMRYELDKISRYFPNVDTLTIRFEQHASSALFRLHIEKLINPDHIKHLVLDGKCHTMAALYELILCLSNMNKLTITNNQRILVKQIFQGRNERLLLLLRQRLQYFNLLYDGVMSYDTVEAIRYNFPHLKTFSACLPHFEDFRDVIPSFMRHMKQLQYLHIGLECDNDKKNFTTQDMYDWFRRHNILHEIKLSIDTYTNSIHIWL</sequence>
<feature type="domain" description="Peptidase C54 catalytic" evidence="12">
    <location>
        <begin position="45"/>
        <end position="322"/>
    </location>
</feature>
<dbReference type="GO" id="GO:0019786">
    <property type="term" value="F:protein-phosphatidylethanolamide deconjugating activity"/>
    <property type="evidence" value="ECO:0007669"/>
    <property type="project" value="InterPro"/>
</dbReference>
<evidence type="ECO:0000313" key="14">
    <source>
        <dbReference type="EMBL" id="CAF4073893.1"/>
    </source>
</evidence>
<dbReference type="EMBL" id="CAJOBF010000845">
    <property type="protein sequence ID" value="CAF3877959.1"/>
    <property type="molecule type" value="Genomic_DNA"/>
</dbReference>
<dbReference type="AlphaFoldDB" id="A0A819TAT1"/>
<evidence type="ECO:0000256" key="7">
    <source>
        <dbReference type="ARBA" id="ARBA00022807"/>
    </source>
</evidence>
<keyword evidence="15" id="KW-1185">Reference proteome</keyword>
<dbReference type="EC" id="3.4.22.-" evidence="11"/>
<keyword evidence="7" id="KW-0788">Thiol protease</keyword>
<evidence type="ECO:0000256" key="1">
    <source>
        <dbReference type="ARBA" id="ARBA00004496"/>
    </source>
</evidence>
<keyword evidence="9 11" id="KW-0072">Autophagy</keyword>
<dbReference type="GO" id="GO:0035973">
    <property type="term" value="P:aggrephagy"/>
    <property type="evidence" value="ECO:0007669"/>
    <property type="project" value="TreeGrafter"/>
</dbReference>
<comment type="catalytic activity">
    <reaction evidence="10">
        <text>[protein]-C-terminal L-amino acid-glycyl-phosphatidylethanolamide + H2O = [protein]-C-terminal L-amino acid-glycine + a 1,2-diacyl-sn-glycero-3-phosphoethanolamine</text>
        <dbReference type="Rhea" id="RHEA:67548"/>
        <dbReference type="Rhea" id="RHEA-COMP:17323"/>
        <dbReference type="Rhea" id="RHEA-COMP:17324"/>
        <dbReference type="ChEBI" id="CHEBI:15377"/>
        <dbReference type="ChEBI" id="CHEBI:64612"/>
        <dbReference type="ChEBI" id="CHEBI:172940"/>
        <dbReference type="ChEBI" id="CHEBI:172941"/>
    </reaction>
    <physiologicalReaction direction="left-to-right" evidence="10">
        <dbReference type="Rhea" id="RHEA:67549"/>
    </physiologicalReaction>
</comment>
<name>A0A819TAT1_9BILA</name>
<comment type="subcellular location">
    <subcellularLocation>
        <location evidence="1 11">Cytoplasm</location>
    </subcellularLocation>
</comment>
<keyword evidence="5 11" id="KW-0645">Protease</keyword>
<evidence type="ECO:0000256" key="11">
    <source>
        <dbReference type="RuleBase" id="RU363115"/>
    </source>
</evidence>
<keyword evidence="6 11" id="KW-0378">Hydrolase</keyword>
<keyword evidence="4 11" id="KW-0963">Cytoplasm</keyword>
<evidence type="ECO:0000256" key="10">
    <source>
        <dbReference type="ARBA" id="ARBA00029362"/>
    </source>
</evidence>
<dbReference type="PANTHER" id="PTHR22624:SF49">
    <property type="entry name" value="CYSTEINE PROTEASE"/>
    <property type="match status" value="1"/>
</dbReference>
<dbReference type="GO" id="GO:0016485">
    <property type="term" value="P:protein processing"/>
    <property type="evidence" value="ECO:0007669"/>
    <property type="project" value="TreeGrafter"/>
</dbReference>
<organism evidence="14 15">
    <name type="scientific">Rotaria magnacalcarata</name>
    <dbReference type="NCBI Taxonomy" id="392030"/>
    <lineage>
        <taxon>Eukaryota</taxon>
        <taxon>Metazoa</taxon>
        <taxon>Spiralia</taxon>
        <taxon>Gnathifera</taxon>
        <taxon>Rotifera</taxon>
        <taxon>Eurotatoria</taxon>
        <taxon>Bdelloidea</taxon>
        <taxon>Philodinida</taxon>
        <taxon>Philodinidae</taxon>
        <taxon>Rotaria</taxon>
    </lineage>
</organism>
<dbReference type="InterPro" id="IPR038765">
    <property type="entry name" value="Papain-like_cys_pep_sf"/>
</dbReference>